<dbReference type="InterPro" id="IPR041664">
    <property type="entry name" value="AAA_16"/>
</dbReference>
<dbReference type="PANTHER" id="PTHR47691">
    <property type="entry name" value="REGULATOR-RELATED"/>
    <property type="match status" value="1"/>
</dbReference>
<evidence type="ECO:0000313" key="2">
    <source>
        <dbReference type="EMBL" id="RKT74742.1"/>
    </source>
</evidence>
<gene>
    <name evidence="2" type="ORF">DFJ66_8111</name>
</gene>
<reference evidence="2 3" key="1">
    <citation type="submission" date="2018-10" db="EMBL/GenBank/DDBJ databases">
        <title>Sequencing the genomes of 1000 actinobacteria strains.</title>
        <authorList>
            <person name="Klenk H.-P."/>
        </authorList>
    </citation>
    <scope>NUCLEOTIDE SEQUENCE [LARGE SCALE GENOMIC DNA]</scope>
    <source>
        <strain evidence="2 3">DSM 43911</strain>
    </source>
</reference>
<dbReference type="EMBL" id="RBXR01000001">
    <property type="protein sequence ID" value="RKT74742.1"/>
    <property type="molecule type" value="Genomic_DNA"/>
</dbReference>
<dbReference type="AlphaFoldDB" id="A0A495XLI6"/>
<dbReference type="Proteomes" id="UP000272729">
    <property type="component" value="Unassembled WGS sequence"/>
</dbReference>
<evidence type="ECO:0000259" key="1">
    <source>
        <dbReference type="Pfam" id="PF13191"/>
    </source>
</evidence>
<name>A0A495XLI6_9PSEU</name>
<comment type="caution">
    <text evidence="2">The sequence shown here is derived from an EMBL/GenBank/DDBJ whole genome shotgun (WGS) entry which is preliminary data.</text>
</comment>
<dbReference type="SUPFAM" id="SSF52540">
    <property type="entry name" value="P-loop containing nucleoside triphosphate hydrolases"/>
    <property type="match status" value="1"/>
</dbReference>
<dbReference type="PANTHER" id="PTHR47691:SF3">
    <property type="entry name" value="HTH-TYPE TRANSCRIPTIONAL REGULATOR RV0890C-RELATED"/>
    <property type="match status" value="1"/>
</dbReference>
<dbReference type="Pfam" id="PF13191">
    <property type="entry name" value="AAA_16"/>
    <property type="match status" value="1"/>
</dbReference>
<sequence>MGCDVAGFDDRVPPVGQVGRASGGSHVIQAGGDVTIHGPLSAEPGPLPPGLGRVPVTSGVFVGREDELARLAAWADRTAVVVHGPAGVGKSALVARFAELHADRFAPVWWVTADSPDALDAGLAELALALAPHVTGTHRVETSLRWLAAHDDWLLVLDDVTDPDHVARRLARTRTGTVVITSRRHDWPDLRAVAVGALPRHDVVELLRRHVLRAWPEADLTGSRALCAALGWQPRAVVQAAAHLAQHHLAPRVHLARLERFPGWTPATSSDAVPRLVADFDASLDHEVRCRIIWELAKTGTTAAKEALRSLRPRYDIEQLAINEALEF</sequence>
<organism evidence="2 3">
    <name type="scientific">Saccharothrix variisporea</name>
    <dbReference type="NCBI Taxonomy" id="543527"/>
    <lineage>
        <taxon>Bacteria</taxon>
        <taxon>Bacillati</taxon>
        <taxon>Actinomycetota</taxon>
        <taxon>Actinomycetes</taxon>
        <taxon>Pseudonocardiales</taxon>
        <taxon>Pseudonocardiaceae</taxon>
        <taxon>Saccharothrix</taxon>
    </lineage>
</organism>
<accession>A0A495XLI6</accession>
<keyword evidence="3" id="KW-1185">Reference proteome</keyword>
<protein>
    <submittedName>
        <fullName evidence="2">AAA ATPase-like protein</fullName>
    </submittedName>
</protein>
<dbReference type="Gene3D" id="3.40.50.300">
    <property type="entry name" value="P-loop containing nucleotide triphosphate hydrolases"/>
    <property type="match status" value="1"/>
</dbReference>
<dbReference type="InterPro" id="IPR027417">
    <property type="entry name" value="P-loop_NTPase"/>
</dbReference>
<evidence type="ECO:0000313" key="3">
    <source>
        <dbReference type="Proteomes" id="UP000272729"/>
    </source>
</evidence>
<feature type="domain" description="Orc1-like AAA ATPase" evidence="1">
    <location>
        <begin position="61"/>
        <end position="186"/>
    </location>
</feature>
<proteinExistence type="predicted"/>
<dbReference type="OrthoDB" id="5167319at2"/>